<evidence type="ECO:0000256" key="1">
    <source>
        <dbReference type="ARBA" id="ARBA00010062"/>
    </source>
</evidence>
<keyword evidence="5" id="KW-0732">Signal</keyword>
<dbReference type="InterPro" id="IPR011009">
    <property type="entry name" value="Kinase-like_dom_sf"/>
</dbReference>
<comment type="catalytic activity">
    <reaction evidence="10">
        <text>L-seryl-[protein] + ATP = O-phospho-L-seryl-[protein] + ADP + H(+)</text>
        <dbReference type="Rhea" id="RHEA:17989"/>
        <dbReference type="Rhea" id="RHEA-COMP:9863"/>
        <dbReference type="Rhea" id="RHEA-COMP:11604"/>
        <dbReference type="ChEBI" id="CHEBI:15378"/>
        <dbReference type="ChEBI" id="CHEBI:29999"/>
        <dbReference type="ChEBI" id="CHEBI:30616"/>
        <dbReference type="ChEBI" id="CHEBI:83421"/>
        <dbReference type="ChEBI" id="CHEBI:456216"/>
        <dbReference type="EC" id="2.7.11.1"/>
    </reaction>
</comment>
<organism evidence="13 14">
    <name type="scientific">Phormidesmis priestleyi ULC007</name>
    <dbReference type="NCBI Taxonomy" id="1920490"/>
    <lineage>
        <taxon>Bacteria</taxon>
        <taxon>Bacillati</taxon>
        <taxon>Cyanobacteriota</taxon>
        <taxon>Cyanophyceae</taxon>
        <taxon>Leptolyngbyales</taxon>
        <taxon>Leptolyngbyaceae</taxon>
        <taxon>Phormidesmis</taxon>
    </lineage>
</organism>
<dbReference type="SUPFAM" id="SSF56112">
    <property type="entry name" value="Protein kinase-like (PK-like)"/>
    <property type="match status" value="1"/>
</dbReference>
<dbReference type="CDD" id="cd06268">
    <property type="entry name" value="PBP1_ABC_transporter_LIVBP-like"/>
    <property type="match status" value="1"/>
</dbReference>
<evidence type="ECO:0000256" key="8">
    <source>
        <dbReference type="ARBA" id="ARBA00022840"/>
    </source>
</evidence>
<evidence type="ECO:0000256" key="7">
    <source>
        <dbReference type="ARBA" id="ARBA00022777"/>
    </source>
</evidence>
<keyword evidence="3" id="KW-0723">Serine/threonine-protein kinase</keyword>
<evidence type="ECO:0000256" key="2">
    <source>
        <dbReference type="ARBA" id="ARBA00012513"/>
    </source>
</evidence>
<sequence length="795" mass="86332">MFLLNFHASSLILPLDIALQSSGLPSTGAMLGRLLSSRYRIVRVLGSGGFGHTYVTQDTQRPGNPLCVLKHLSFASHNPAILQQARRMFLSEAETLEKLGEHDQIPRLLAYFEEDKEFYLVQEFIEGHPLSDELLPGKKLSEAQVILLLKDVLGILNFVHAQNVIHRDIKPENLIRRDRDQKLVLIDFGAVKTIEHTIAEATGTTEISMPVYTSGYGASEQCLGKPRFSSDVYALGVIGIQALTGARPVQLPQDPNTCELVWQDLVEVQPELATVLEKMTKFHFNQRYQTADEALEALQHLQETENQTQAPLSRFDAVRGANVRAAIVPPRPRFLAGAAMPLKIATSIGAAASLALATWTVTRTLTPKALPIVSPSSIQTQISVGEKILTPGTVLPLKQEATDQIAVGNLKQAVTLLEKARRANVADPETLIYLNNARIGQQKSYTVAVVVPLSTQPGSSAEVLQGVAQAQNQVNQTGGINGVQLKVAIATDNSEPEIAKQVAKAFVDDATVLGVIGHGTSDTTLAAGTIYQSGELVVISPVSSAVALSGFSPYVFRTMPSDQLPAKQLGNYMVTQLKKRKAVVFFNSASAYSNSLKDEFSKALFYGDRGQVIDAIDLSKPDFNPVESVDQAIKKGAQVIMLAPNNEFFDRTLLVINANQNRLPLLAGDALYSPKTLQIGGKTIAGMVLAVPSYQAEISKSAFQKQAKTLWGSPVRWRTVLAYDATEALIGALQRTPTRNGIRRSLASPDFAVMGAIHQVKFSESGDRPIDLELVKVTAARSGKQYEFKALSNKK</sequence>
<dbReference type="PANTHER" id="PTHR24363">
    <property type="entry name" value="SERINE/THREONINE PROTEIN KINASE"/>
    <property type="match status" value="1"/>
</dbReference>
<feature type="binding site" evidence="11">
    <location>
        <position position="70"/>
    </location>
    <ligand>
        <name>ATP</name>
        <dbReference type="ChEBI" id="CHEBI:30616"/>
    </ligand>
</feature>
<dbReference type="GO" id="GO:0004674">
    <property type="term" value="F:protein serine/threonine kinase activity"/>
    <property type="evidence" value="ECO:0007669"/>
    <property type="project" value="UniProtKB-KW"/>
</dbReference>
<dbReference type="InterPro" id="IPR028081">
    <property type="entry name" value="Leu-bd"/>
</dbReference>
<evidence type="ECO:0000256" key="11">
    <source>
        <dbReference type="PROSITE-ProRule" id="PRU10141"/>
    </source>
</evidence>
<feature type="domain" description="Protein kinase" evidence="12">
    <location>
        <begin position="39"/>
        <end position="301"/>
    </location>
</feature>
<evidence type="ECO:0000313" key="14">
    <source>
        <dbReference type="Proteomes" id="UP000238634"/>
    </source>
</evidence>
<dbReference type="SUPFAM" id="SSF53822">
    <property type="entry name" value="Periplasmic binding protein-like I"/>
    <property type="match status" value="1"/>
</dbReference>
<evidence type="ECO:0000259" key="12">
    <source>
        <dbReference type="PROSITE" id="PS50011"/>
    </source>
</evidence>
<dbReference type="Gene3D" id="1.10.510.10">
    <property type="entry name" value="Transferase(Phosphotransferase) domain 1"/>
    <property type="match status" value="1"/>
</dbReference>
<protein>
    <recommendedName>
        <fullName evidence="2">non-specific serine/threonine protein kinase</fullName>
        <ecNumber evidence="2">2.7.11.1</ecNumber>
    </recommendedName>
</protein>
<evidence type="ECO:0000313" key="13">
    <source>
        <dbReference type="EMBL" id="PSB21612.1"/>
    </source>
</evidence>
<dbReference type="AlphaFoldDB" id="A0A2T1DMC2"/>
<keyword evidence="14" id="KW-1185">Reference proteome</keyword>
<dbReference type="EC" id="2.7.11.1" evidence="2"/>
<keyword evidence="7" id="KW-0418">Kinase</keyword>
<dbReference type="CDD" id="cd14014">
    <property type="entry name" value="STKc_PknB_like"/>
    <property type="match status" value="1"/>
</dbReference>
<evidence type="ECO:0000256" key="5">
    <source>
        <dbReference type="ARBA" id="ARBA00022729"/>
    </source>
</evidence>
<dbReference type="InterPro" id="IPR017441">
    <property type="entry name" value="Protein_kinase_ATP_BS"/>
</dbReference>
<reference evidence="13 14" key="2">
    <citation type="submission" date="2018-03" db="EMBL/GenBank/DDBJ databases">
        <title>The ancient ancestry and fast evolution of plastids.</title>
        <authorList>
            <person name="Moore K.R."/>
            <person name="Magnabosco C."/>
            <person name="Momper L."/>
            <person name="Gold D.A."/>
            <person name="Bosak T."/>
            <person name="Fournier G.P."/>
        </authorList>
    </citation>
    <scope>NUCLEOTIDE SEQUENCE [LARGE SCALE GENOMIC DNA]</scope>
    <source>
        <strain evidence="13 14">ULC007</strain>
    </source>
</reference>
<evidence type="ECO:0000256" key="10">
    <source>
        <dbReference type="ARBA" id="ARBA00048679"/>
    </source>
</evidence>
<reference evidence="13 14" key="1">
    <citation type="submission" date="2018-02" db="EMBL/GenBank/DDBJ databases">
        <authorList>
            <person name="Cohen D.B."/>
            <person name="Kent A.D."/>
        </authorList>
    </citation>
    <scope>NUCLEOTIDE SEQUENCE [LARGE SCALE GENOMIC DNA]</scope>
    <source>
        <strain evidence="13 14">ULC007</strain>
    </source>
</reference>
<comment type="catalytic activity">
    <reaction evidence="9">
        <text>L-threonyl-[protein] + ATP = O-phospho-L-threonyl-[protein] + ADP + H(+)</text>
        <dbReference type="Rhea" id="RHEA:46608"/>
        <dbReference type="Rhea" id="RHEA-COMP:11060"/>
        <dbReference type="Rhea" id="RHEA-COMP:11605"/>
        <dbReference type="ChEBI" id="CHEBI:15378"/>
        <dbReference type="ChEBI" id="CHEBI:30013"/>
        <dbReference type="ChEBI" id="CHEBI:30616"/>
        <dbReference type="ChEBI" id="CHEBI:61977"/>
        <dbReference type="ChEBI" id="CHEBI:456216"/>
        <dbReference type="EC" id="2.7.11.1"/>
    </reaction>
</comment>
<dbReference type="Pfam" id="PF00069">
    <property type="entry name" value="Pkinase"/>
    <property type="match status" value="1"/>
</dbReference>
<evidence type="ECO:0000256" key="9">
    <source>
        <dbReference type="ARBA" id="ARBA00047899"/>
    </source>
</evidence>
<dbReference type="InterPro" id="IPR028082">
    <property type="entry name" value="Peripla_BP_I"/>
</dbReference>
<name>A0A2T1DMC2_9CYAN</name>
<dbReference type="PROSITE" id="PS50011">
    <property type="entry name" value="PROTEIN_KINASE_DOM"/>
    <property type="match status" value="1"/>
</dbReference>
<evidence type="ECO:0000256" key="3">
    <source>
        <dbReference type="ARBA" id="ARBA00022527"/>
    </source>
</evidence>
<dbReference type="PANTHER" id="PTHR24363:SF0">
    <property type="entry name" value="SERINE_THREONINE KINASE LIKE DOMAIN CONTAINING 1"/>
    <property type="match status" value="1"/>
</dbReference>
<comment type="caution">
    <text evidence="13">The sequence shown here is derived from an EMBL/GenBank/DDBJ whole genome shotgun (WGS) entry which is preliminary data.</text>
</comment>
<keyword evidence="6 11" id="KW-0547">Nucleotide-binding</keyword>
<evidence type="ECO:0000256" key="6">
    <source>
        <dbReference type="ARBA" id="ARBA00022741"/>
    </source>
</evidence>
<proteinExistence type="inferred from homology"/>
<dbReference type="SMART" id="SM00220">
    <property type="entry name" value="S_TKc"/>
    <property type="match status" value="1"/>
</dbReference>
<comment type="similarity">
    <text evidence="1">Belongs to the leucine-binding protein family.</text>
</comment>
<dbReference type="STRING" id="1920490.GCA_001895925_01634"/>
<dbReference type="PROSITE" id="PS00107">
    <property type="entry name" value="PROTEIN_KINASE_ATP"/>
    <property type="match status" value="1"/>
</dbReference>
<dbReference type="Proteomes" id="UP000238634">
    <property type="component" value="Unassembled WGS sequence"/>
</dbReference>
<dbReference type="GO" id="GO:0005524">
    <property type="term" value="F:ATP binding"/>
    <property type="evidence" value="ECO:0007669"/>
    <property type="project" value="UniProtKB-UniRule"/>
</dbReference>
<accession>A0A2T1DMC2</accession>
<keyword evidence="8 11" id="KW-0067">ATP-binding</keyword>
<dbReference type="Gene3D" id="3.40.50.2300">
    <property type="match status" value="2"/>
</dbReference>
<dbReference type="InterPro" id="IPR000719">
    <property type="entry name" value="Prot_kinase_dom"/>
</dbReference>
<dbReference type="EMBL" id="PVWG01000002">
    <property type="protein sequence ID" value="PSB21612.1"/>
    <property type="molecule type" value="Genomic_DNA"/>
</dbReference>
<dbReference type="Pfam" id="PF13458">
    <property type="entry name" value="Peripla_BP_6"/>
    <property type="match status" value="1"/>
</dbReference>
<keyword evidence="4" id="KW-0808">Transferase</keyword>
<evidence type="ECO:0000256" key="4">
    <source>
        <dbReference type="ARBA" id="ARBA00022679"/>
    </source>
</evidence>
<gene>
    <name evidence="13" type="ORF">C7B65_03240</name>
</gene>